<dbReference type="EMBL" id="HG675711">
    <property type="protein sequence ID" value="CDJ42323.1"/>
    <property type="molecule type" value="Genomic_DNA"/>
</dbReference>
<dbReference type="VEuPathDB" id="ToxoDB:ETH2_1501800"/>
<feature type="compositionally biased region" description="Polar residues" evidence="1">
    <location>
        <begin position="1064"/>
        <end position="1075"/>
    </location>
</feature>
<feature type="region of interest" description="Disordered" evidence="1">
    <location>
        <begin position="1064"/>
        <end position="1100"/>
    </location>
</feature>
<feature type="compositionally biased region" description="Low complexity" evidence="1">
    <location>
        <begin position="361"/>
        <end position="373"/>
    </location>
</feature>
<reference evidence="2" key="2">
    <citation type="submission" date="2013-10" db="EMBL/GenBank/DDBJ databases">
        <authorList>
            <person name="Aslett M."/>
        </authorList>
    </citation>
    <scope>NUCLEOTIDE SEQUENCE [LARGE SCALE GENOMIC DNA]</scope>
    <source>
        <strain evidence="2">Houghton</strain>
    </source>
</reference>
<dbReference type="GeneID" id="25252875"/>
<feature type="compositionally biased region" description="Basic and acidic residues" evidence="1">
    <location>
        <begin position="63"/>
        <end position="81"/>
    </location>
</feature>
<feature type="compositionally biased region" description="Low complexity" evidence="1">
    <location>
        <begin position="38"/>
        <end position="62"/>
    </location>
</feature>
<protein>
    <submittedName>
        <fullName evidence="2">Uncharacterized protein</fullName>
    </submittedName>
</protein>
<accession>U6KZG6</accession>
<reference evidence="2" key="1">
    <citation type="submission" date="2013-10" db="EMBL/GenBank/DDBJ databases">
        <title>Genomic analysis of the causative agents of coccidiosis in chickens.</title>
        <authorList>
            <person name="Reid A.J."/>
            <person name="Blake D."/>
            <person name="Billington K."/>
            <person name="Browne H."/>
            <person name="Dunn M."/>
            <person name="Hung S."/>
            <person name="Kawahara F."/>
            <person name="Miranda-Saavedra D."/>
            <person name="Mourier T."/>
            <person name="Nagra H."/>
            <person name="Otto T.D."/>
            <person name="Rawlings N."/>
            <person name="Sanchez A."/>
            <person name="Sanders M."/>
            <person name="Subramaniam C."/>
            <person name="Tay Y."/>
            <person name="Dear P."/>
            <person name="Doerig C."/>
            <person name="Gruber A."/>
            <person name="Parkinson J."/>
            <person name="Shirley M."/>
            <person name="Wan K.L."/>
            <person name="Berriman M."/>
            <person name="Tomley F."/>
            <person name="Pain A."/>
        </authorList>
    </citation>
    <scope>NUCLEOTIDE SEQUENCE [LARGE SCALE GENOMIC DNA]</scope>
    <source>
        <strain evidence="2">Houghton</strain>
    </source>
</reference>
<organism evidence="2 3">
    <name type="scientific">Eimeria tenella</name>
    <name type="common">Coccidian parasite</name>
    <dbReference type="NCBI Taxonomy" id="5802"/>
    <lineage>
        <taxon>Eukaryota</taxon>
        <taxon>Sar</taxon>
        <taxon>Alveolata</taxon>
        <taxon>Apicomplexa</taxon>
        <taxon>Conoidasida</taxon>
        <taxon>Coccidia</taxon>
        <taxon>Eucoccidiorida</taxon>
        <taxon>Eimeriorina</taxon>
        <taxon>Eimeriidae</taxon>
        <taxon>Eimeria</taxon>
    </lineage>
</organism>
<name>U6KZG6_EIMTE</name>
<evidence type="ECO:0000256" key="1">
    <source>
        <dbReference type="SAM" id="MobiDB-lite"/>
    </source>
</evidence>
<feature type="compositionally biased region" description="Polar residues" evidence="1">
    <location>
        <begin position="894"/>
        <end position="904"/>
    </location>
</feature>
<feature type="region of interest" description="Disordered" evidence="1">
    <location>
        <begin position="295"/>
        <end position="329"/>
    </location>
</feature>
<feature type="compositionally biased region" description="Gly residues" evidence="1">
    <location>
        <begin position="1141"/>
        <end position="1152"/>
    </location>
</feature>
<dbReference type="OrthoDB" id="347848at2759"/>
<gene>
    <name evidence="2" type="ORF">ETH_00018710</name>
</gene>
<feature type="compositionally biased region" description="Low complexity" evidence="1">
    <location>
        <begin position="295"/>
        <end position="313"/>
    </location>
</feature>
<feature type="region of interest" description="Disordered" evidence="1">
    <location>
        <begin position="1121"/>
        <end position="1194"/>
    </location>
</feature>
<keyword evidence="3" id="KW-1185">Reference proteome</keyword>
<feature type="region of interest" description="Disordered" evidence="1">
    <location>
        <begin position="361"/>
        <end position="389"/>
    </location>
</feature>
<proteinExistence type="predicted"/>
<dbReference type="VEuPathDB" id="ToxoDB:ETH_00018710"/>
<evidence type="ECO:0000313" key="3">
    <source>
        <dbReference type="Proteomes" id="UP000030747"/>
    </source>
</evidence>
<evidence type="ECO:0000313" key="2">
    <source>
        <dbReference type="EMBL" id="CDJ42323.1"/>
    </source>
</evidence>
<feature type="region of interest" description="Disordered" evidence="1">
    <location>
        <begin position="1"/>
        <end position="202"/>
    </location>
</feature>
<feature type="region of interest" description="Disordered" evidence="1">
    <location>
        <begin position="1399"/>
        <end position="1418"/>
    </location>
</feature>
<feature type="region of interest" description="Disordered" evidence="1">
    <location>
        <begin position="886"/>
        <end position="914"/>
    </location>
</feature>
<sequence>MAFAASGLSGAPDPPPCPPKEALGAPDSPGGPSPPAPRSLSPSAAPKHQQHQQQRLEPQQQERGLDRARRGSHEAAADHSQKQPAAHSLQARREPSAADELQQQQQQQQPQACRPAACSRARAAPKSTPRGAAAAAAAAAAEGRPAAAAEGSAAAAGGGVKREGSPASSGGPPRSACTPFEEEAGGPPGAPRGPPEGKEGGGVAVDVASLFLSPSDDLDSWEADGQELLLPAASFVSAEAISQHRGPMSLARAAMFLFSLFQGDVRMGVLSAQGRLCAWRCLLFLAELHDRQAAGQQQQQQPAGQAAAAAADPAMRRRRFQRESVATSKGRRSVRHAFLLDRSGAARAAAAAAPAAAAASSAAGSSFSPGAADEWAEAEEEPGGGPCAAARDEALGEVAAEPTRQLPTISPALSLQRQLQQGQPATLGFEPHFTRFVGGTIDRRWALQQRHLRIPAEAQRADAAAAAAAKDARDEPLDLLLEEFGAATAPKMWPRADALPERVFVGKLPQQQHQQQQQHLYGALCVLIAASASGAVHALVLAAAAGLPIQVATWVGWGRSEAGDSGRMLWRDCEVVQLLQGGDFRARCFTPGEPKDFVCHVRDFVPSRMPCPCPRERAWRLLPPEVDPSRDIYPGACLSVGLTVSNPSQQEPLPADSVVRAYFVDVVVQDVYFSLDQASRAKNVMAESREREEGGAGRTVLIGRRLAGCAEAAGPVEGLRPNCLVRAMRVMVLRTGGASNEFALVAGRIIYKLPYDLFNNGIFKEPGQRPRLVGGSSFVWAIPRALTPAAPDQMRRSGCAGISGSGGDTAEANAKRWQYKTQEDSREWTFFPPFIVIYMPYDGSARHILTHPLLLRYLQPELDFSALLQGTWRLCLPQYEHSNVPPVLLPHPSDAQQPERSQAATRDPGEGSAEGVVVLDNPYHTVRSTAAPVAESRSAASSEDMADPMYAATHAAEPPQPVVSGQGAPESAARASVLGINHLASLLCSGGDSAPPRELLAKALPFFRGLLPHLAAANVPAVDWQLDVARAAVRAADQAKELYVEEQETEAERLRKQGISFAGTTIHNSNNTEGGRSQRGLDPSGAALEPEGSESWEWVGNTGSRYPTSSDISRFLLRTSGHSMGSNSAVRGRSVEAGGAQVEGGGVSGAAGGSSVASRRRPHDPVAGFLSGNSRRGSGSELGAGGEGRGRGEEGAYITRGSSVAECDFHGSRRTAGPAAAVRVCASEDAAGLQRARGLVSPATAAATALRPPGGVVGASPGASCRRAVTQREEEEEFQPSLRGAGAAAAATAAAAARQSSGSGRAGTVRRATRNVSYAALAGVEAGPDDPAYYRPLKRMARGEPPTALDPTAPEAWDPCHPREAALTAGTVCSDSHHNARASLQQWAALQRQVAVAEERLRQHSQSSHLPDRAADASISTDQLHEALKGFVQSFKAGASPAVVSVPPMARDRSFAASH</sequence>
<dbReference type="RefSeq" id="XP_013233073.1">
    <property type="nucleotide sequence ID" value="XM_013377619.1"/>
</dbReference>
<dbReference type="Proteomes" id="UP000030747">
    <property type="component" value="Unassembled WGS sequence"/>
</dbReference>
<feature type="compositionally biased region" description="Low complexity" evidence="1">
    <location>
        <begin position="102"/>
        <end position="155"/>
    </location>
</feature>